<feature type="signal peptide" evidence="1">
    <location>
        <begin position="1"/>
        <end position="25"/>
    </location>
</feature>
<dbReference type="AlphaFoldDB" id="A0A2Z6IBW0"/>
<proteinExistence type="predicted"/>
<dbReference type="RefSeq" id="WP_120177490.1">
    <property type="nucleotide sequence ID" value="NZ_AP018786.1"/>
</dbReference>
<evidence type="ECO:0000313" key="2">
    <source>
        <dbReference type="EMBL" id="BBF23934.1"/>
    </source>
</evidence>
<gene>
    <name evidence="2" type="ORF">SUTMEG_18250</name>
</gene>
<dbReference type="EMBL" id="AP018786">
    <property type="protein sequence ID" value="BBF23934.1"/>
    <property type="molecule type" value="Genomic_DNA"/>
</dbReference>
<reference evidence="2 3" key="1">
    <citation type="journal article" date="2018" name="Int. J. Syst. Evol. Microbiol.">
        <title>Mesosutterella multiformis gen. nov., sp. nov., a member of the family Sutterellaceae and Sutterella megalosphaeroides sp. nov., isolated from human faeces.</title>
        <authorList>
            <person name="Sakamoto M."/>
            <person name="Ikeyama N."/>
            <person name="Kunihiro T."/>
            <person name="Iino T."/>
            <person name="Yuki M."/>
            <person name="Ohkuma M."/>
        </authorList>
    </citation>
    <scope>NUCLEOTIDE SEQUENCE [LARGE SCALE GENOMIC DNA]</scope>
    <source>
        <strain evidence="2 3">6FBBBH3</strain>
    </source>
</reference>
<evidence type="ECO:0000313" key="3">
    <source>
        <dbReference type="Proteomes" id="UP000271003"/>
    </source>
</evidence>
<accession>A0A2Z6IBW0</accession>
<dbReference type="Proteomes" id="UP000271003">
    <property type="component" value="Chromosome"/>
</dbReference>
<evidence type="ECO:0008006" key="4">
    <source>
        <dbReference type="Google" id="ProtNLM"/>
    </source>
</evidence>
<sequence>MNVKLLLSLAMGAMLLSGCSTYRYMQPVEAAADAPVARVATAGKSVVTFYRASYVGMAISAPIAYEKDGKAETIGILESGHKIEQVLEPGDYAFVVGGESSNLLRARLDPNRRYYVSVSPRLGLMKARFAFRPLSADELKSGRFIKDIEGCKLVEPNESLNVWIAANQQSMDEKLEKAIRAWEGNGKAAILDGTNAVTERY</sequence>
<organism evidence="2 3">
    <name type="scientific">Sutterella megalosphaeroides</name>
    <dbReference type="NCBI Taxonomy" id="2494234"/>
    <lineage>
        <taxon>Bacteria</taxon>
        <taxon>Pseudomonadati</taxon>
        <taxon>Pseudomonadota</taxon>
        <taxon>Betaproteobacteria</taxon>
        <taxon>Burkholderiales</taxon>
        <taxon>Sutterellaceae</taxon>
        <taxon>Sutterella</taxon>
    </lineage>
</organism>
<protein>
    <recommendedName>
        <fullName evidence="4">DUF2846 domain-containing protein</fullName>
    </recommendedName>
</protein>
<name>A0A2Z6IBW0_9BURK</name>
<keyword evidence="3" id="KW-1185">Reference proteome</keyword>
<dbReference type="KEGG" id="sutt:SUTMEG_18250"/>
<keyword evidence="1" id="KW-0732">Signal</keyword>
<dbReference type="PROSITE" id="PS51257">
    <property type="entry name" value="PROKAR_LIPOPROTEIN"/>
    <property type="match status" value="1"/>
</dbReference>
<feature type="chain" id="PRO_5016258980" description="DUF2846 domain-containing protein" evidence="1">
    <location>
        <begin position="26"/>
        <end position="201"/>
    </location>
</feature>
<evidence type="ECO:0000256" key="1">
    <source>
        <dbReference type="SAM" id="SignalP"/>
    </source>
</evidence>